<comment type="caution">
    <text evidence="2">The sequence shown here is derived from an EMBL/GenBank/DDBJ whole genome shotgun (WGS) entry which is preliminary data.</text>
</comment>
<reference evidence="2 3" key="1">
    <citation type="submission" date="2022-12" db="EMBL/GenBank/DDBJ databases">
        <title>Chromosome-level genome of Tegillarca granosa.</title>
        <authorList>
            <person name="Kim J."/>
        </authorList>
    </citation>
    <scope>NUCLEOTIDE SEQUENCE [LARGE SCALE GENOMIC DNA]</scope>
    <source>
        <strain evidence="2">Teg-2019</strain>
        <tissue evidence="2">Adductor muscle</tissue>
    </source>
</reference>
<dbReference type="SUPFAM" id="SSF81383">
    <property type="entry name" value="F-box domain"/>
    <property type="match status" value="1"/>
</dbReference>
<dbReference type="Proteomes" id="UP001217089">
    <property type="component" value="Unassembled WGS sequence"/>
</dbReference>
<evidence type="ECO:0000259" key="1">
    <source>
        <dbReference type="PROSITE" id="PS50181"/>
    </source>
</evidence>
<protein>
    <recommendedName>
        <fullName evidence="1">F-box domain-containing protein</fullName>
    </recommendedName>
</protein>
<dbReference type="EMBL" id="JARBDR010000923">
    <property type="protein sequence ID" value="KAJ8298160.1"/>
    <property type="molecule type" value="Genomic_DNA"/>
</dbReference>
<evidence type="ECO:0000313" key="2">
    <source>
        <dbReference type="EMBL" id="KAJ8298160.1"/>
    </source>
</evidence>
<organism evidence="2 3">
    <name type="scientific">Tegillarca granosa</name>
    <name type="common">Malaysian cockle</name>
    <name type="synonym">Anadara granosa</name>
    <dbReference type="NCBI Taxonomy" id="220873"/>
    <lineage>
        <taxon>Eukaryota</taxon>
        <taxon>Metazoa</taxon>
        <taxon>Spiralia</taxon>
        <taxon>Lophotrochozoa</taxon>
        <taxon>Mollusca</taxon>
        <taxon>Bivalvia</taxon>
        <taxon>Autobranchia</taxon>
        <taxon>Pteriomorphia</taxon>
        <taxon>Arcoida</taxon>
        <taxon>Arcoidea</taxon>
        <taxon>Arcidae</taxon>
        <taxon>Tegillarca</taxon>
    </lineage>
</organism>
<dbReference type="PROSITE" id="PS50181">
    <property type="entry name" value="FBOX"/>
    <property type="match status" value="1"/>
</dbReference>
<accession>A0ABQ9DZ34</accession>
<dbReference type="InterPro" id="IPR036322">
    <property type="entry name" value="WD40_repeat_dom_sf"/>
</dbReference>
<dbReference type="Gene3D" id="1.20.1280.50">
    <property type="match status" value="1"/>
</dbReference>
<evidence type="ECO:0000313" key="3">
    <source>
        <dbReference type="Proteomes" id="UP001217089"/>
    </source>
</evidence>
<dbReference type="InterPro" id="IPR015943">
    <property type="entry name" value="WD40/YVTN_repeat-like_dom_sf"/>
</dbReference>
<gene>
    <name evidence="2" type="ORF">KUTeg_024691</name>
</gene>
<dbReference type="InterPro" id="IPR001810">
    <property type="entry name" value="F-box_dom"/>
</dbReference>
<dbReference type="SMART" id="SM00256">
    <property type="entry name" value="FBOX"/>
    <property type="match status" value="1"/>
</dbReference>
<keyword evidence="3" id="KW-1185">Reference proteome</keyword>
<dbReference type="InterPro" id="IPR036047">
    <property type="entry name" value="F-box-like_dom_sf"/>
</dbReference>
<dbReference type="SUPFAM" id="SSF50978">
    <property type="entry name" value="WD40 repeat-like"/>
    <property type="match status" value="1"/>
</dbReference>
<dbReference type="Gene3D" id="2.130.10.10">
    <property type="entry name" value="YVTN repeat-like/Quinoprotein amine dehydrogenase"/>
    <property type="match status" value="1"/>
</dbReference>
<feature type="domain" description="F-box" evidence="1">
    <location>
        <begin position="1"/>
        <end position="46"/>
    </location>
</feature>
<name>A0ABQ9DZ34_TEGGR</name>
<proteinExistence type="predicted"/>
<sequence>MEQLPKEMLAFILSKLDGISLVKAQRVCKLWYDIIHSFERHFYIWLLTCLKEIPLNNIVELTEIWDLLLLREVNLLSECKRLPWTYWRDIYAEYNRCELIRTREHYLTELCYYQQSGQVTSLALRDPKLYISDYQLLSGHEDGSVLCWNNIDDCPECSLLHKHHRVITDICVTTSGKTVEDLMSGENDSIVITSSQDTKVIINNMTTGQSTSVSHYSKQVNTVSCFGLLFLAGGNGNILLGQPVWEITLEKNYRDLHIEKAYKLYGHESSVITSVAVWQNRIRITQVLAGDDIGYLYSWKLNTDNENKSHDHQLVMANLGSTIKQILFRGELIICLTADGIIHVSTNSKDFKTYNVYSSLQKIPECIAVRGPLFVIGTKAVKFWLIDKATWPN</sequence>
<dbReference type="Pfam" id="PF12937">
    <property type="entry name" value="F-box-like"/>
    <property type="match status" value="1"/>
</dbReference>